<sequence>MFEKIQHMGYLTPDLDRAVAWFEESFGAVNAGGGPLGKGYAMPSGGRNAYMRFGNAEAELLEPEDKSGLSTEILTMHHVGYVVADINKAIDDLTARGFKFASDKPNVNVLGQTLLYFDSTTTNGVKMHITQLPGEPLEGNNGLEIERIVHAGYRVKDLEEAIKWYVDNFDGQHLGGGPSRSGGRNAFVNFGQVQVELIEPGDPSTMGADHAMDHVGYVVGDIPSCIGECESHGLKFVSDTPNTNSVGQQVLYFETDTSMGSRMHLTRLPD</sequence>
<dbReference type="PANTHER" id="PTHR43048:SF3">
    <property type="entry name" value="METHYLMALONYL-COA EPIMERASE, MITOCHONDRIAL"/>
    <property type="match status" value="1"/>
</dbReference>
<dbReference type="InterPro" id="IPR051785">
    <property type="entry name" value="MMCE/EMCE_epimerase"/>
</dbReference>
<feature type="domain" description="VOC" evidence="2">
    <location>
        <begin position="4"/>
        <end position="132"/>
    </location>
</feature>
<name>A0A160V7K0_9ZZZZ</name>
<reference evidence="3" key="1">
    <citation type="submission" date="2015-10" db="EMBL/GenBank/DDBJ databases">
        <authorList>
            <person name="Gilbert D.G."/>
        </authorList>
    </citation>
    <scope>NUCLEOTIDE SEQUENCE</scope>
</reference>
<dbReference type="GO" id="GO:0046872">
    <property type="term" value="F:metal ion binding"/>
    <property type="evidence" value="ECO:0007669"/>
    <property type="project" value="UniProtKB-KW"/>
</dbReference>
<dbReference type="GO" id="GO:0046491">
    <property type="term" value="P:L-methylmalonyl-CoA metabolic process"/>
    <property type="evidence" value="ECO:0007669"/>
    <property type="project" value="TreeGrafter"/>
</dbReference>
<feature type="domain" description="VOC" evidence="2">
    <location>
        <begin position="147"/>
        <end position="268"/>
    </location>
</feature>
<protein>
    <recommendedName>
        <fullName evidence="2">VOC domain-containing protein</fullName>
    </recommendedName>
</protein>
<organism evidence="3">
    <name type="scientific">hydrothermal vent metagenome</name>
    <dbReference type="NCBI Taxonomy" id="652676"/>
    <lineage>
        <taxon>unclassified sequences</taxon>
        <taxon>metagenomes</taxon>
        <taxon>ecological metagenomes</taxon>
    </lineage>
</organism>
<accession>A0A160V7K0</accession>
<proteinExistence type="predicted"/>
<keyword evidence="1" id="KW-0479">Metal-binding</keyword>
<gene>
    <name evidence="3" type="ORF">MGWOODY_Clf1555</name>
</gene>
<evidence type="ECO:0000259" key="2">
    <source>
        <dbReference type="PROSITE" id="PS51819"/>
    </source>
</evidence>
<dbReference type="Pfam" id="PF13669">
    <property type="entry name" value="Glyoxalase_4"/>
    <property type="match status" value="2"/>
</dbReference>
<dbReference type="GO" id="GO:0004493">
    <property type="term" value="F:methylmalonyl-CoA epimerase activity"/>
    <property type="evidence" value="ECO:0007669"/>
    <property type="project" value="TreeGrafter"/>
</dbReference>
<dbReference type="EMBL" id="FAXA01000145">
    <property type="protein sequence ID" value="CUV01832.1"/>
    <property type="molecule type" value="Genomic_DNA"/>
</dbReference>
<dbReference type="InterPro" id="IPR037523">
    <property type="entry name" value="VOC_core"/>
</dbReference>
<evidence type="ECO:0000313" key="3">
    <source>
        <dbReference type="EMBL" id="CUV01832.1"/>
    </source>
</evidence>
<dbReference type="PANTHER" id="PTHR43048">
    <property type="entry name" value="METHYLMALONYL-COA EPIMERASE"/>
    <property type="match status" value="1"/>
</dbReference>
<dbReference type="InterPro" id="IPR029068">
    <property type="entry name" value="Glyas_Bleomycin-R_OHBP_Dase"/>
</dbReference>
<dbReference type="AlphaFoldDB" id="A0A160V7K0"/>
<evidence type="ECO:0000256" key="1">
    <source>
        <dbReference type="ARBA" id="ARBA00022723"/>
    </source>
</evidence>
<dbReference type="PROSITE" id="PS51819">
    <property type="entry name" value="VOC"/>
    <property type="match status" value="2"/>
</dbReference>
<dbReference type="SUPFAM" id="SSF54593">
    <property type="entry name" value="Glyoxalase/Bleomycin resistance protein/Dihydroxybiphenyl dioxygenase"/>
    <property type="match status" value="2"/>
</dbReference>
<dbReference type="Gene3D" id="3.10.180.10">
    <property type="entry name" value="2,3-Dihydroxybiphenyl 1,2-Dioxygenase, domain 1"/>
    <property type="match status" value="2"/>
</dbReference>